<evidence type="ECO:0000313" key="1">
    <source>
        <dbReference type="EMBL" id="QJA97533.1"/>
    </source>
</evidence>
<protein>
    <submittedName>
        <fullName evidence="1">Uncharacterized protein</fullName>
    </submittedName>
</protein>
<organism evidence="1">
    <name type="scientific">viral metagenome</name>
    <dbReference type="NCBI Taxonomy" id="1070528"/>
    <lineage>
        <taxon>unclassified sequences</taxon>
        <taxon>metagenomes</taxon>
        <taxon>organismal metagenomes</taxon>
    </lineage>
</organism>
<dbReference type="AlphaFoldDB" id="A0A6M3LRZ4"/>
<accession>A0A6M3LRZ4</accession>
<proteinExistence type="predicted"/>
<gene>
    <name evidence="1" type="ORF">MM415B06162_0009</name>
</gene>
<dbReference type="EMBL" id="MT143502">
    <property type="protein sequence ID" value="QJA97533.1"/>
    <property type="molecule type" value="Genomic_DNA"/>
</dbReference>
<reference evidence="1" key="1">
    <citation type="submission" date="2020-03" db="EMBL/GenBank/DDBJ databases">
        <title>The deep terrestrial virosphere.</title>
        <authorList>
            <person name="Holmfeldt K."/>
            <person name="Nilsson E."/>
            <person name="Simone D."/>
            <person name="Lopez-Fernandez M."/>
            <person name="Wu X."/>
            <person name="de Brujin I."/>
            <person name="Lundin D."/>
            <person name="Andersson A."/>
            <person name="Bertilsson S."/>
            <person name="Dopson M."/>
        </authorList>
    </citation>
    <scope>NUCLEOTIDE SEQUENCE</scope>
    <source>
        <strain evidence="1">MM415B06162</strain>
    </source>
</reference>
<name>A0A6M3LRZ4_9ZZZZ</name>
<sequence length="100" mass="11659">MKTKFFKPKGNNKVPNIIKPNVPQKIINLNWPQAKVRFPLMKPNSDADKDGVKNFKDCKPFDFKRQGKAHEGYNDDKAISFDYIKDLETIGDIQKLEEEY</sequence>